<evidence type="ECO:0000259" key="2">
    <source>
        <dbReference type="Pfam" id="PF23061"/>
    </source>
</evidence>
<accession>A0A0N5A3E1</accession>
<protein>
    <submittedName>
        <fullName evidence="5">CUB domain-containing protein</fullName>
    </submittedName>
</protein>
<dbReference type="WBParaSite" id="PTRK_0001614700.1">
    <property type="protein sequence ID" value="PTRK_0001614700.1"/>
    <property type="gene ID" value="PTRK_0001614700"/>
</dbReference>
<keyword evidence="4" id="KW-1185">Reference proteome</keyword>
<feature type="domain" description="M02D8-5-like third CUB" evidence="3">
    <location>
        <begin position="306"/>
        <end position="403"/>
    </location>
</feature>
<name>A0A0N5A3E1_PARTI</name>
<evidence type="ECO:0000256" key="1">
    <source>
        <dbReference type="SAM" id="SignalP"/>
    </source>
</evidence>
<dbReference type="Proteomes" id="UP000038045">
    <property type="component" value="Unplaced"/>
</dbReference>
<keyword evidence="1" id="KW-0732">Signal</keyword>
<reference evidence="5" key="1">
    <citation type="submission" date="2017-02" db="UniProtKB">
        <authorList>
            <consortium name="WormBaseParasite"/>
        </authorList>
    </citation>
    <scope>IDENTIFICATION</scope>
</reference>
<dbReference type="SUPFAM" id="SSF49854">
    <property type="entry name" value="Spermadhesin, CUB domain"/>
    <property type="match status" value="1"/>
</dbReference>
<proteinExistence type="predicted"/>
<feature type="domain" description="M02D8-5-like second CUB" evidence="2">
    <location>
        <begin position="167"/>
        <end position="280"/>
    </location>
</feature>
<dbReference type="Gene3D" id="2.60.120.290">
    <property type="entry name" value="Spermadhesin, CUB domain"/>
    <property type="match status" value="1"/>
</dbReference>
<dbReference type="InterPro" id="IPR035914">
    <property type="entry name" value="Sperma_CUB_dom_sf"/>
</dbReference>
<dbReference type="InterPro" id="IPR059046">
    <property type="entry name" value="CUB_M02D8_5_2nd"/>
</dbReference>
<evidence type="ECO:0000313" key="5">
    <source>
        <dbReference type="WBParaSite" id="PTRK_0001614700.1"/>
    </source>
</evidence>
<feature type="chain" id="PRO_5005892603" evidence="1">
    <location>
        <begin position="21"/>
        <end position="900"/>
    </location>
</feature>
<sequence>MIFLRPIILLFYFLIFITNGEDYKYAFFEVGVINVYVDINKTFVVTTLEYGQNTYPKPQDAKIDYGIFEIYSSRDITYEYLFDQFLIGSNEYLRFIDSINGDYYKRADDIIHRGTHAYHRTSTSNATTVFGYDKTMAKDYFNHTGIKVIVRERNPSRYWCSIINGNKDITIDKEPYFLLSYSYPDIIPTNGSCTFNVNSNSQYIKVFIYDFRLNLNNEYVSINGQLVNSSNADGVNSQKLTGYLTSDLPVTFYYKGNINIFVSQINGMDNSKFFIKITPYNVTTNPGNSNCINDGDSRGIVITPTTFGLRSFFNKSFYEPNEICSWNFKELPNDNYKYLFRFEFESEYGCDTLTMNGFGQDSNDIWVYQGFQPYKYVYARNTTGVSLKWTSDGVQNGIGFIGDYRIQECSCTNVNGVLSDTNSNVSIYSPGYNIYGLPYCPDVSCNWIFTFDPTKEYVLISFDEISLRMPLLFSDDKTNTITISNKFKRTINSITATSNFKTNSTQIYSSSGALSISWKADKNNVFDFGTLNNGFLGYVSKVSIPNFLSVRNVELTSLVPYSWVVESTYRELIKITCVKGPIKIIPQSYFITSDLFIDIFKDSVSPENLIDNSYLYTTDAYSKQPTGIIINSTTVYIRIYKVNIDVKVKYNFFVSDLGSYAINNNGNEPYYENIPTTQPTTTYVLYLKFFNALDINNSSSTDGMLIETNKPNISIYGENHSLLSYNGAYPKYYFGNTIGLSAEGISRLITLTPTIIPDTLNYTFFDNSEEKFVIYSKDYMNSQPNQLTSMKFLFLESPRTFQLVITDFRGSGKIHITVYNEEDIYNQKVMTLNDKHVILCGTRILLNYYTNNVYTNATGFIGYVQISEESCTPKKDTSSSSLSAKVSAFLLMIVVLSIMY</sequence>
<organism evidence="4 5">
    <name type="scientific">Parastrongyloides trichosuri</name>
    <name type="common">Possum-specific nematode worm</name>
    <dbReference type="NCBI Taxonomy" id="131310"/>
    <lineage>
        <taxon>Eukaryota</taxon>
        <taxon>Metazoa</taxon>
        <taxon>Ecdysozoa</taxon>
        <taxon>Nematoda</taxon>
        <taxon>Chromadorea</taxon>
        <taxon>Rhabditida</taxon>
        <taxon>Tylenchina</taxon>
        <taxon>Panagrolaimomorpha</taxon>
        <taxon>Strongyloidoidea</taxon>
        <taxon>Strongyloididae</taxon>
        <taxon>Parastrongyloides</taxon>
    </lineage>
</organism>
<dbReference type="Pfam" id="PF23061">
    <property type="entry name" value="CUB_M02D8_5_2nd"/>
    <property type="match status" value="1"/>
</dbReference>
<feature type="signal peptide" evidence="1">
    <location>
        <begin position="1"/>
        <end position="20"/>
    </location>
</feature>
<evidence type="ECO:0000259" key="3">
    <source>
        <dbReference type="Pfam" id="PF23062"/>
    </source>
</evidence>
<evidence type="ECO:0000313" key="4">
    <source>
        <dbReference type="Proteomes" id="UP000038045"/>
    </source>
</evidence>
<dbReference type="AlphaFoldDB" id="A0A0N5A3E1"/>
<dbReference type="Pfam" id="PF23062">
    <property type="entry name" value="CUB_M02D8_5_3rd"/>
    <property type="match status" value="1"/>
</dbReference>
<dbReference type="InterPro" id="IPR059047">
    <property type="entry name" value="CUB_M02D8_5_3rd"/>
</dbReference>